<feature type="domain" description="Glycosyltransferase 2-like" evidence="1">
    <location>
        <begin position="98"/>
        <end position="138"/>
    </location>
</feature>
<dbReference type="OrthoDB" id="206708at2759"/>
<dbReference type="SUPFAM" id="SSF53448">
    <property type="entry name" value="Nucleotide-diphospho-sugar transferases"/>
    <property type="match status" value="1"/>
</dbReference>
<name>L1IUR9_GUITC</name>
<reference evidence="3" key="3">
    <citation type="submission" date="2016-03" db="UniProtKB">
        <authorList>
            <consortium name="EnsemblProtists"/>
        </authorList>
    </citation>
    <scope>IDENTIFICATION</scope>
</reference>
<dbReference type="PANTHER" id="PTHR22916">
    <property type="entry name" value="GLYCOSYLTRANSFERASE"/>
    <property type="match status" value="1"/>
</dbReference>
<organism evidence="2">
    <name type="scientific">Guillardia theta (strain CCMP2712)</name>
    <name type="common">Cryptophyte</name>
    <dbReference type="NCBI Taxonomy" id="905079"/>
    <lineage>
        <taxon>Eukaryota</taxon>
        <taxon>Cryptophyceae</taxon>
        <taxon>Pyrenomonadales</taxon>
        <taxon>Geminigeraceae</taxon>
        <taxon>Guillardia</taxon>
    </lineage>
</organism>
<dbReference type="eggNOG" id="KOG2977">
    <property type="taxonomic scope" value="Eukaryota"/>
</dbReference>
<protein>
    <recommendedName>
        <fullName evidence="1">Glycosyltransferase 2-like domain-containing protein</fullName>
    </recommendedName>
</protein>
<dbReference type="PaxDb" id="55529-EKX40011"/>
<dbReference type="EnsemblProtists" id="EKX40011">
    <property type="protein sequence ID" value="EKX40011"/>
    <property type="gene ID" value="GUITHDRAFT_143159"/>
</dbReference>
<gene>
    <name evidence="2" type="ORF">GUITHDRAFT_143159</name>
</gene>
<keyword evidence="4" id="KW-1185">Reference proteome</keyword>
<dbReference type="Proteomes" id="UP000011087">
    <property type="component" value="Unassembled WGS sequence"/>
</dbReference>
<feature type="domain" description="Glycosyltransferase 2-like" evidence="1">
    <location>
        <begin position="18"/>
        <end position="68"/>
    </location>
</feature>
<dbReference type="Gene3D" id="3.90.550.10">
    <property type="entry name" value="Spore Coat Polysaccharide Biosynthesis Protein SpsA, Chain A"/>
    <property type="match status" value="1"/>
</dbReference>
<dbReference type="OMA" id="YTHWING"/>
<dbReference type="KEGG" id="gtt:GUITHDRAFT_143159"/>
<dbReference type="RefSeq" id="XP_005826991.1">
    <property type="nucleotide sequence ID" value="XM_005826934.1"/>
</dbReference>
<evidence type="ECO:0000259" key="1">
    <source>
        <dbReference type="Pfam" id="PF00535"/>
    </source>
</evidence>
<proteinExistence type="predicted"/>
<reference evidence="2 4" key="1">
    <citation type="journal article" date="2012" name="Nature">
        <title>Algal genomes reveal evolutionary mosaicism and the fate of nucleomorphs.</title>
        <authorList>
            <consortium name="DOE Joint Genome Institute"/>
            <person name="Curtis B.A."/>
            <person name="Tanifuji G."/>
            <person name="Burki F."/>
            <person name="Gruber A."/>
            <person name="Irimia M."/>
            <person name="Maruyama S."/>
            <person name="Arias M.C."/>
            <person name="Ball S.G."/>
            <person name="Gile G.H."/>
            <person name="Hirakawa Y."/>
            <person name="Hopkins J.F."/>
            <person name="Kuo A."/>
            <person name="Rensing S.A."/>
            <person name="Schmutz J."/>
            <person name="Symeonidi A."/>
            <person name="Elias M."/>
            <person name="Eveleigh R.J."/>
            <person name="Herman E.K."/>
            <person name="Klute M.J."/>
            <person name="Nakayama T."/>
            <person name="Obornik M."/>
            <person name="Reyes-Prieto A."/>
            <person name="Armbrust E.V."/>
            <person name="Aves S.J."/>
            <person name="Beiko R.G."/>
            <person name="Coutinho P."/>
            <person name="Dacks J.B."/>
            <person name="Durnford D.G."/>
            <person name="Fast N.M."/>
            <person name="Green B.R."/>
            <person name="Grisdale C.J."/>
            <person name="Hempel F."/>
            <person name="Henrissat B."/>
            <person name="Hoppner M.P."/>
            <person name="Ishida K."/>
            <person name="Kim E."/>
            <person name="Koreny L."/>
            <person name="Kroth P.G."/>
            <person name="Liu Y."/>
            <person name="Malik S.B."/>
            <person name="Maier U.G."/>
            <person name="McRose D."/>
            <person name="Mock T."/>
            <person name="Neilson J.A."/>
            <person name="Onodera N.T."/>
            <person name="Poole A.M."/>
            <person name="Pritham E.J."/>
            <person name="Richards T.A."/>
            <person name="Rocap G."/>
            <person name="Roy S.W."/>
            <person name="Sarai C."/>
            <person name="Schaack S."/>
            <person name="Shirato S."/>
            <person name="Slamovits C.H."/>
            <person name="Spencer D.F."/>
            <person name="Suzuki S."/>
            <person name="Worden A.Z."/>
            <person name="Zauner S."/>
            <person name="Barry K."/>
            <person name="Bell C."/>
            <person name="Bharti A.K."/>
            <person name="Crow J.A."/>
            <person name="Grimwood J."/>
            <person name="Kramer R."/>
            <person name="Lindquist E."/>
            <person name="Lucas S."/>
            <person name="Salamov A."/>
            <person name="McFadden G.I."/>
            <person name="Lane C.E."/>
            <person name="Keeling P.J."/>
            <person name="Gray M.W."/>
            <person name="Grigoriev I.V."/>
            <person name="Archibald J.M."/>
        </authorList>
    </citation>
    <scope>NUCLEOTIDE SEQUENCE</scope>
    <source>
        <strain evidence="2 4">CCMP2712</strain>
    </source>
</reference>
<sequence length="468" mass="52234">MIGGSGGECRRSEEVEVSVIIPCYNAIRWLEECLSSCLLQDFQGTMEVSIFDDSSSDGSDLFIRSWEEKFRARGIGFVANGNRWEENEDRDEEAPPGGVGRAKNKAVAQSSGKFLCFLDADDIMLPHRAPSVVRDPQWYQLRNVTIATPTTTETVAPVTPTINFVNITQSSFYPCENNTISVCFSVNVLMDKTTATDLAGETVSTYSNISITGFGGAYMLYDGVTGPTAITFLSRDSDRLILNVENLGNTTHHCVSFVVKNPELQACKNLSINASWQNLQGNNTATAKLQFRETTLLMPTWFISRETFEAVGGFEESSPTYGEAEDLIFFHKSLCLHLGLQLESLALAESSAAAAHRRALEGQREGRRVLTRVGDAGAAAREEEEEPTVRADEPVLLYRFSSDSQSWKTSRQKLLKVRVKAFEERILNGRLTRALWRTFTVSQNPQRPRPPSLPSREYWMESILFSRK</sequence>
<accession>L1IUR9</accession>
<evidence type="ECO:0000313" key="4">
    <source>
        <dbReference type="Proteomes" id="UP000011087"/>
    </source>
</evidence>
<dbReference type="PANTHER" id="PTHR22916:SF3">
    <property type="entry name" value="UDP-GLCNAC:BETAGAL BETA-1,3-N-ACETYLGLUCOSAMINYLTRANSFERASE-LIKE PROTEIN 1"/>
    <property type="match status" value="1"/>
</dbReference>
<dbReference type="STRING" id="905079.L1IUR9"/>
<dbReference type="GeneID" id="17296776"/>
<dbReference type="GO" id="GO:0016758">
    <property type="term" value="F:hexosyltransferase activity"/>
    <property type="evidence" value="ECO:0007669"/>
    <property type="project" value="UniProtKB-ARBA"/>
</dbReference>
<dbReference type="AlphaFoldDB" id="L1IUR9"/>
<evidence type="ECO:0000313" key="3">
    <source>
        <dbReference type="EnsemblProtists" id="EKX40011"/>
    </source>
</evidence>
<dbReference type="Pfam" id="PF00535">
    <property type="entry name" value="Glycos_transf_2"/>
    <property type="match status" value="2"/>
</dbReference>
<dbReference type="InterPro" id="IPR029044">
    <property type="entry name" value="Nucleotide-diphossugar_trans"/>
</dbReference>
<dbReference type="EMBL" id="JH993035">
    <property type="protein sequence ID" value="EKX40011.1"/>
    <property type="molecule type" value="Genomic_DNA"/>
</dbReference>
<dbReference type="InterPro" id="IPR001173">
    <property type="entry name" value="Glyco_trans_2-like"/>
</dbReference>
<reference evidence="4" key="2">
    <citation type="submission" date="2012-11" db="EMBL/GenBank/DDBJ databases">
        <authorList>
            <person name="Kuo A."/>
            <person name="Curtis B.A."/>
            <person name="Tanifuji G."/>
            <person name="Burki F."/>
            <person name="Gruber A."/>
            <person name="Irimia M."/>
            <person name="Maruyama S."/>
            <person name="Arias M.C."/>
            <person name="Ball S.G."/>
            <person name="Gile G.H."/>
            <person name="Hirakawa Y."/>
            <person name="Hopkins J.F."/>
            <person name="Rensing S.A."/>
            <person name="Schmutz J."/>
            <person name="Symeonidi A."/>
            <person name="Elias M."/>
            <person name="Eveleigh R.J."/>
            <person name="Herman E.K."/>
            <person name="Klute M.J."/>
            <person name="Nakayama T."/>
            <person name="Obornik M."/>
            <person name="Reyes-Prieto A."/>
            <person name="Armbrust E.V."/>
            <person name="Aves S.J."/>
            <person name="Beiko R.G."/>
            <person name="Coutinho P."/>
            <person name="Dacks J.B."/>
            <person name="Durnford D.G."/>
            <person name="Fast N.M."/>
            <person name="Green B.R."/>
            <person name="Grisdale C."/>
            <person name="Hempe F."/>
            <person name="Henrissat B."/>
            <person name="Hoppner M.P."/>
            <person name="Ishida K.-I."/>
            <person name="Kim E."/>
            <person name="Koreny L."/>
            <person name="Kroth P.G."/>
            <person name="Liu Y."/>
            <person name="Malik S.-B."/>
            <person name="Maier U.G."/>
            <person name="McRose D."/>
            <person name="Mock T."/>
            <person name="Neilson J.A."/>
            <person name="Onodera N.T."/>
            <person name="Poole A.M."/>
            <person name="Pritham E.J."/>
            <person name="Richards T.A."/>
            <person name="Rocap G."/>
            <person name="Roy S.W."/>
            <person name="Sarai C."/>
            <person name="Schaack S."/>
            <person name="Shirato S."/>
            <person name="Slamovits C.H."/>
            <person name="Spencer D.F."/>
            <person name="Suzuki S."/>
            <person name="Worden A.Z."/>
            <person name="Zauner S."/>
            <person name="Barry K."/>
            <person name="Bell C."/>
            <person name="Bharti A.K."/>
            <person name="Crow J.A."/>
            <person name="Grimwood J."/>
            <person name="Kramer R."/>
            <person name="Lindquist E."/>
            <person name="Lucas S."/>
            <person name="Salamov A."/>
            <person name="McFadden G.I."/>
            <person name="Lane C.E."/>
            <person name="Keeling P.J."/>
            <person name="Gray M.W."/>
            <person name="Grigoriev I.V."/>
            <person name="Archibald J.M."/>
        </authorList>
    </citation>
    <scope>NUCLEOTIDE SEQUENCE</scope>
    <source>
        <strain evidence="4">CCMP2712</strain>
    </source>
</reference>
<evidence type="ECO:0000313" key="2">
    <source>
        <dbReference type="EMBL" id="EKX40011.1"/>
    </source>
</evidence>
<dbReference type="HOGENOM" id="CLU_584559_0_0_1"/>